<keyword evidence="5" id="KW-0496">Mitochondrion</keyword>
<evidence type="ECO:0000256" key="6">
    <source>
        <dbReference type="ARBA" id="ARBA00023274"/>
    </source>
</evidence>
<keyword evidence="3" id="KW-0809">Transit peptide</keyword>
<evidence type="ECO:0000313" key="9">
    <source>
        <dbReference type="Ensembl" id="ENSBGRP00000005858.1"/>
    </source>
</evidence>
<evidence type="ECO:0000256" key="7">
    <source>
        <dbReference type="ARBA" id="ARBA00035273"/>
    </source>
</evidence>
<dbReference type="GO" id="GO:0003735">
    <property type="term" value="F:structural constituent of ribosome"/>
    <property type="evidence" value="ECO:0007669"/>
    <property type="project" value="InterPro"/>
</dbReference>
<dbReference type="GO" id="GO:0006412">
    <property type="term" value="P:translation"/>
    <property type="evidence" value="ECO:0007669"/>
    <property type="project" value="InterPro"/>
</dbReference>
<reference evidence="9" key="3">
    <citation type="submission" date="2025-09" db="UniProtKB">
        <authorList>
            <consortium name="Ensembl"/>
        </authorList>
    </citation>
    <scope>IDENTIFICATION</scope>
</reference>
<keyword evidence="4" id="KW-0689">Ribosomal protein</keyword>
<dbReference type="InterPro" id="IPR019338">
    <property type="entry name" value="Ribosomal_bL35m"/>
</dbReference>
<dbReference type="PANTHER" id="PTHR15909:SF0">
    <property type="entry name" value="LARGE RIBOSOMAL SUBUNIT PROTEIN BL35M"/>
    <property type="match status" value="1"/>
</dbReference>
<proteinExistence type="inferred from homology"/>
<comment type="similarity">
    <text evidence="2">Belongs to the bacterial ribosomal protein bL35 family.</text>
</comment>
<sequence length="310" mass="36049">MGARAAARVGYTVRPCVPASVPPPRRAYRKGSQRLRTRSPVLLRSRPFEEGGPFPGGKGDFCFRVALRSWLCYPKCRLLGKREGWQWIGNSGFGPPWNRAGVTRREFKQETISAISVSWIFRRKKWICRKLRKQWCGILRPLNILASSAYRNCTKNACLNSILSSRHFSHIQTPVVSSAPRLITSVRNLTCGQTATVLNRMALLLPNVLKPPVRTVTYCSSRKGKRKTVKAVIYRFLRLHSGLWLRRKAGYKKKLWKKTVARKRRLREFVFCNKTQSKLLDKMTTSFWKRRNWYADDPYQMYHDRTNLKV</sequence>
<evidence type="ECO:0000256" key="5">
    <source>
        <dbReference type="ARBA" id="ARBA00023128"/>
    </source>
</evidence>
<dbReference type="Proteomes" id="UP000694520">
    <property type="component" value="Chromosome 9"/>
</dbReference>
<keyword evidence="10" id="KW-1185">Reference proteome</keyword>
<dbReference type="GeneTree" id="ENSGT00390000007547"/>
<dbReference type="InterPro" id="IPR021137">
    <property type="entry name" value="Ribosomal_bL35-like"/>
</dbReference>
<evidence type="ECO:0000313" key="10">
    <source>
        <dbReference type="Proteomes" id="UP000694520"/>
    </source>
</evidence>
<evidence type="ECO:0000256" key="8">
    <source>
        <dbReference type="ARBA" id="ARBA00035418"/>
    </source>
</evidence>
<evidence type="ECO:0000256" key="3">
    <source>
        <dbReference type="ARBA" id="ARBA00022946"/>
    </source>
</evidence>
<dbReference type="Pfam" id="PF01632">
    <property type="entry name" value="Ribosomal_L35p"/>
    <property type="match status" value="1"/>
</dbReference>
<organism evidence="9 10">
    <name type="scientific">Bos mutus grunniens</name>
    <name type="common">Wild yak</name>
    <name type="synonym">Bos grunniens</name>
    <dbReference type="NCBI Taxonomy" id="30521"/>
    <lineage>
        <taxon>Eukaryota</taxon>
        <taxon>Metazoa</taxon>
        <taxon>Chordata</taxon>
        <taxon>Craniata</taxon>
        <taxon>Vertebrata</taxon>
        <taxon>Euteleostomi</taxon>
        <taxon>Mammalia</taxon>
        <taxon>Eutheria</taxon>
        <taxon>Laurasiatheria</taxon>
        <taxon>Artiodactyla</taxon>
        <taxon>Ruminantia</taxon>
        <taxon>Pecora</taxon>
        <taxon>Bovidae</taxon>
        <taxon>Bovinae</taxon>
        <taxon>Bos</taxon>
    </lineage>
</organism>
<comment type="subcellular location">
    <subcellularLocation>
        <location evidence="1">Mitochondrion</location>
    </subcellularLocation>
</comment>
<protein>
    <recommendedName>
        <fullName evidence="7">Large ribosomal subunit protein bL35m</fullName>
    </recommendedName>
    <alternativeName>
        <fullName evidence="8">39S ribosomal protein L35, mitochondrial</fullName>
    </alternativeName>
</protein>
<accession>A0A8B9WDH8</accession>
<dbReference type="AlphaFoldDB" id="A0A8B9WDH8"/>
<dbReference type="Ensembl" id="ENSBGRT00000006706.1">
    <property type="protein sequence ID" value="ENSBGRP00000005858.1"/>
    <property type="gene ID" value="ENSBGRG00000003586.1"/>
</dbReference>
<reference evidence="9" key="2">
    <citation type="submission" date="2025-08" db="UniProtKB">
        <authorList>
            <consortium name="Ensembl"/>
        </authorList>
    </citation>
    <scope>IDENTIFICATION</scope>
</reference>
<name>A0A8B9WDH8_BOSMU</name>
<evidence type="ECO:0000256" key="4">
    <source>
        <dbReference type="ARBA" id="ARBA00022980"/>
    </source>
</evidence>
<dbReference type="Gene3D" id="4.10.410.60">
    <property type="match status" value="1"/>
</dbReference>
<reference evidence="9" key="1">
    <citation type="submission" date="2019-05" db="EMBL/GenBank/DDBJ databases">
        <authorList>
            <person name="Zhang S."/>
            <person name="Liu J."/>
        </authorList>
    </citation>
    <scope>NUCLEOTIDE SEQUENCE [LARGE SCALE GENOMIC DNA]</scope>
</reference>
<dbReference type="SUPFAM" id="SSF143034">
    <property type="entry name" value="L35p-like"/>
    <property type="match status" value="1"/>
</dbReference>
<dbReference type="PANTHER" id="PTHR15909">
    <property type="entry name" value="39S RIBOSOMAL PROTEIN L35, MITOCHONDRIAL"/>
    <property type="match status" value="1"/>
</dbReference>
<keyword evidence="6" id="KW-0687">Ribonucleoprotein</keyword>
<evidence type="ECO:0000256" key="1">
    <source>
        <dbReference type="ARBA" id="ARBA00004173"/>
    </source>
</evidence>
<dbReference type="GO" id="GO:0005840">
    <property type="term" value="C:ribosome"/>
    <property type="evidence" value="ECO:0007669"/>
    <property type="project" value="UniProtKB-KW"/>
</dbReference>
<dbReference type="InterPro" id="IPR037229">
    <property type="entry name" value="Ribosomal_bL35_sf"/>
</dbReference>
<evidence type="ECO:0000256" key="2">
    <source>
        <dbReference type="ARBA" id="ARBA00006598"/>
    </source>
</evidence>
<dbReference type="GO" id="GO:0005739">
    <property type="term" value="C:mitochondrion"/>
    <property type="evidence" value="ECO:0007669"/>
    <property type="project" value="UniProtKB-SubCell"/>
</dbReference>
<dbReference type="GO" id="GO:1990904">
    <property type="term" value="C:ribonucleoprotein complex"/>
    <property type="evidence" value="ECO:0007669"/>
    <property type="project" value="UniProtKB-KW"/>
</dbReference>